<dbReference type="GeneID" id="34946350"/>
<dbReference type="Gene3D" id="3.90.320.10">
    <property type="match status" value="1"/>
</dbReference>
<dbReference type="InterPro" id="IPR019080">
    <property type="entry name" value="YqaJ_viral_recombinase"/>
</dbReference>
<proteinExistence type="predicted"/>
<dbReference type="GO" id="GO:0006281">
    <property type="term" value="P:DNA repair"/>
    <property type="evidence" value="ECO:0007669"/>
    <property type="project" value="UniProtKB-ARBA"/>
</dbReference>
<organism evidence="2 3">
    <name type="scientific">Ostreococcus tauri</name>
    <name type="common">Marine green alga</name>
    <dbReference type="NCBI Taxonomy" id="70448"/>
    <lineage>
        <taxon>Eukaryota</taxon>
        <taxon>Viridiplantae</taxon>
        <taxon>Chlorophyta</taxon>
        <taxon>Mamiellophyceae</taxon>
        <taxon>Mamiellales</taxon>
        <taxon>Bathycoccaceae</taxon>
        <taxon>Ostreococcus</taxon>
    </lineage>
</organism>
<protein>
    <submittedName>
        <fullName evidence="2">Restriction endonuclease type II-like</fullName>
    </submittedName>
</protein>
<dbReference type="Pfam" id="PF09588">
    <property type="entry name" value="YqaJ"/>
    <property type="match status" value="1"/>
</dbReference>
<dbReference type="InParanoid" id="A0A096P8D1"/>
<dbReference type="InterPro" id="IPR011335">
    <property type="entry name" value="Restrct_endonuc-II-like"/>
</dbReference>
<dbReference type="InterPro" id="IPR017482">
    <property type="entry name" value="Lambda-type_endonuclease"/>
</dbReference>
<dbReference type="InterPro" id="IPR051703">
    <property type="entry name" value="NF-kappa-B_Signaling_Reg"/>
</dbReference>
<dbReference type="STRING" id="70448.A0A096P8D1"/>
<dbReference type="PANTHER" id="PTHR46609">
    <property type="entry name" value="EXONUCLEASE, PHAGE-TYPE/RECB, C-TERMINAL DOMAIN-CONTAINING PROTEIN"/>
    <property type="match status" value="1"/>
</dbReference>
<gene>
    <name evidence="2" type="ORF">OT_ostta13g03070</name>
</gene>
<evidence type="ECO:0000313" key="3">
    <source>
        <dbReference type="Proteomes" id="UP000009170"/>
    </source>
</evidence>
<dbReference type="PANTHER" id="PTHR46609:SF6">
    <property type="entry name" value="EXONUCLEASE, PHAGE-TYPE_RECB, C-TERMINAL DOMAIN-CONTAINING PROTEIN-RELATED"/>
    <property type="match status" value="1"/>
</dbReference>
<dbReference type="SUPFAM" id="SSF52980">
    <property type="entry name" value="Restriction endonuclease-like"/>
    <property type="match status" value="1"/>
</dbReference>
<dbReference type="CDD" id="cd22343">
    <property type="entry name" value="PDDEXK_lambda_exonuclease-like"/>
    <property type="match status" value="1"/>
</dbReference>
<dbReference type="Proteomes" id="UP000009170">
    <property type="component" value="Unassembled WGS sequence"/>
</dbReference>
<dbReference type="RefSeq" id="XP_022840268.1">
    <property type="nucleotide sequence ID" value="XM_022982778.1"/>
</dbReference>
<dbReference type="EMBL" id="CAID01000013">
    <property type="protein sequence ID" value="CEG00237.1"/>
    <property type="molecule type" value="Genomic_DNA"/>
</dbReference>
<dbReference type="InterPro" id="IPR011604">
    <property type="entry name" value="PDDEXK-like_dom_sf"/>
</dbReference>
<accession>A0A096P8D1</accession>
<dbReference type="AlphaFoldDB" id="A0A096P8D1"/>
<comment type="caution">
    <text evidence="2">The sequence shown here is derived from an EMBL/GenBank/DDBJ whole genome shotgun (WGS) entry which is preliminary data.</text>
</comment>
<feature type="domain" description="YqaJ viral recombinase" evidence="1">
    <location>
        <begin position="186"/>
        <end position="326"/>
    </location>
</feature>
<dbReference type="OrthoDB" id="421276at2759"/>
<reference evidence="2 3" key="2">
    <citation type="journal article" date="2014" name="BMC Genomics">
        <title>An improved genome of the model marine alga Ostreococcus tauri unfolds by assessing Illumina de novo assemblies.</title>
        <authorList>
            <person name="Blanc-Mathieu R."/>
            <person name="Verhelst B."/>
            <person name="Derelle E."/>
            <person name="Rombauts S."/>
            <person name="Bouget F.Y."/>
            <person name="Carre I."/>
            <person name="Chateau A."/>
            <person name="Eyre-Walker A."/>
            <person name="Grimsley N."/>
            <person name="Moreau H."/>
            <person name="Piegu B."/>
            <person name="Rivals E."/>
            <person name="Schackwitz W."/>
            <person name="Van de Peer Y."/>
            <person name="Piganeau G."/>
        </authorList>
    </citation>
    <scope>NUCLEOTIDE SEQUENCE [LARGE SCALE GENOMIC DNA]</scope>
    <source>
        <strain evidence="3">OTTH 0595 / CCAP 157/2 / RCC745</strain>
    </source>
</reference>
<reference evidence="3" key="1">
    <citation type="journal article" date="2006" name="Proc. Natl. Acad. Sci. U.S.A.">
        <title>Genome analysis of the smallest free-living eukaryote Ostreococcus tauri unveils many unique features.</title>
        <authorList>
            <person name="Derelle E."/>
            <person name="Ferraz C."/>
            <person name="Rombauts S."/>
            <person name="Rouze P."/>
            <person name="Worden A.Z."/>
            <person name="Robbens S."/>
            <person name="Partensky F."/>
            <person name="Degroeve S."/>
            <person name="Echeynie S."/>
            <person name="Cooke R."/>
            <person name="Saeys Y."/>
            <person name="Wuyts J."/>
            <person name="Jabbari K."/>
            <person name="Bowler C."/>
            <person name="Panaud O."/>
            <person name="Piegu B."/>
            <person name="Ball S.G."/>
            <person name="Ral J.-P."/>
            <person name="Bouget F.-Y."/>
            <person name="Piganeau G."/>
            <person name="De Baets B."/>
            <person name="Picard A."/>
            <person name="Delseny M."/>
            <person name="Demaille J."/>
            <person name="Van de Peer Y."/>
            <person name="Moreau H."/>
        </authorList>
    </citation>
    <scope>NUCLEOTIDE SEQUENCE [LARGE SCALE GENOMIC DNA]</scope>
    <source>
        <strain evidence="3">OTTH 0595 / CCAP 157/2 / RCC745</strain>
    </source>
</reference>
<dbReference type="KEGG" id="ota:OT_ostta13g03070"/>
<evidence type="ECO:0000313" key="2">
    <source>
        <dbReference type="EMBL" id="CEG00237.1"/>
    </source>
</evidence>
<dbReference type="NCBIfam" id="TIGR03033">
    <property type="entry name" value="phage_rel_nuc"/>
    <property type="match status" value="1"/>
</dbReference>
<evidence type="ECO:0000259" key="1">
    <source>
        <dbReference type="Pfam" id="PF09588"/>
    </source>
</evidence>
<name>A0A096P8D1_OSTTA</name>
<dbReference type="FunCoup" id="A0A096P8D1">
    <property type="interactions" value="45"/>
</dbReference>
<dbReference type="GO" id="GO:0004519">
    <property type="term" value="F:endonuclease activity"/>
    <property type="evidence" value="ECO:0007669"/>
    <property type="project" value="UniProtKB-KW"/>
</dbReference>
<sequence>MGRSSSASCAIRRAMGALNSQRSFSLEERKRALSAVRRPEEEDEAAEATKNVRVDRALAALKFELDRGCVNTRGKTRLFSDFAKAELSTIGEELKASARRTMWNERCRSAFERYDELNPIDREYVINAAREVLEMSDAEEKSPTGKQSLIEGDAWNNALQQGQVRRLEVEAVMRNGSSEQQGSGAWFQIRASRLTASAFGNAIGFWAGGRNELWEEKLGLREGFSGNEATEWGSSKEDEAVRVYESLTRKKASHLLFQLLSNDDAELWIGASPDGLIGTTAADIDGEAGGVLEIKCPFNRGSPQTAKPYDKVPWYYIPQVQGLMAIFNRPWCDLVSYTVNGGVAIYRVERDHEYWALLYSCLSDFWWQNVIPAKHALASGKDHEKYRPSSESDLCAELKNRSKQISSKSQTTWIPPEKVAQLRDM</sequence>
<keyword evidence="3" id="KW-1185">Reference proteome</keyword>